<protein>
    <submittedName>
        <fullName evidence="2">Uncharacterized protein</fullName>
    </submittedName>
</protein>
<dbReference type="EMBL" id="AZHD01000007">
    <property type="protein sequence ID" value="OAA61650.1"/>
    <property type="molecule type" value="Genomic_DNA"/>
</dbReference>
<evidence type="ECO:0000313" key="2">
    <source>
        <dbReference type="EMBL" id="OAA61650.1"/>
    </source>
</evidence>
<feature type="region of interest" description="Disordered" evidence="1">
    <location>
        <begin position="198"/>
        <end position="218"/>
    </location>
</feature>
<proteinExistence type="predicted"/>
<name>A0A167UJY9_9HYPO</name>
<gene>
    <name evidence="2" type="ORF">SPI_04509</name>
</gene>
<keyword evidence="3" id="KW-1185">Reference proteome</keyword>
<dbReference type="Proteomes" id="UP000076874">
    <property type="component" value="Unassembled WGS sequence"/>
</dbReference>
<feature type="region of interest" description="Disordered" evidence="1">
    <location>
        <begin position="58"/>
        <end position="77"/>
    </location>
</feature>
<reference evidence="2 3" key="1">
    <citation type="journal article" date="2016" name="Genome Biol. Evol.">
        <title>Divergent and convergent evolution of fungal pathogenicity.</title>
        <authorList>
            <person name="Shang Y."/>
            <person name="Xiao G."/>
            <person name="Zheng P."/>
            <person name="Cen K."/>
            <person name="Zhan S."/>
            <person name="Wang C."/>
        </authorList>
    </citation>
    <scope>NUCLEOTIDE SEQUENCE [LARGE SCALE GENOMIC DNA]</scope>
    <source>
        <strain evidence="2 3">RCEF 264</strain>
    </source>
</reference>
<sequence>MCQRDCYVYKCGHPNGYTTWMPCSNPHVYGHRKTDHEHFREACAKCLERARHIVQREADRRQRAARQPPVVKQQPQQQQLVKQRMPSVDKVLVPALKHVHFRDQLVPRRGRNRDWDWDERGVVREVQRVREVKREVKRNVKEVRRQEEHIRWPHKDHHRAAPVVQQRQQWREEREKYRAHQERRWDVREVVRAVPRERERERERARPQAEPRRMEHRGDVWALPEPRRHVQRQVVQVVVRR</sequence>
<evidence type="ECO:0000256" key="1">
    <source>
        <dbReference type="SAM" id="MobiDB-lite"/>
    </source>
</evidence>
<dbReference type="AlphaFoldDB" id="A0A167UJY9"/>
<organism evidence="2 3">
    <name type="scientific">Niveomyces insectorum RCEF 264</name>
    <dbReference type="NCBI Taxonomy" id="1081102"/>
    <lineage>
        <taxon>Eukaryota</taxon>
        <taxon>Fungi</taxon>
        <taxon>Dikarya</taxon>
        <taxon>Ascomycota</taxon>
        <taxon>Pezizomycotina</taxon>
        <taxon>Sordariomycetes</taxon>
        <taxon>Hypocreomycetidae</taxon>
        <taxon>Hypocreales</taxon>
        <taxon>Cordycipitaceae</taxon>
        <taxon>Niveomyces</taxon>
    </lineage>
</organism>
<feature type="compositionally biased region" description="Low complexity" evidence="1">
    <location>
        <begin position="65"/>
        <end position="77"/>
    </location>
</feature>
<comment type="caution">
    <text evidence="2">The sequence shown here is derived from an EMBL/GenBank/DDBJ whole genome shotgun (WGS) entry which is preliminary data.</text>
</comment>
<evidence type="ECO:0000313" key="3">
    <source>
        <dbReference type="Proteomes" id="UP000076874"/>
    </source>
</evidence>
<accession>A0A167UJY9</accession>